<dbReference type="SUPFAM" id="SSF89550">
    <property type="entry name" value="PHP domain-like"/>
    <property type="match status" value="1"/>
</dbReference>
<feature type="domain" description="PHP" evidence="7">
    <location>
        <begin position="4"/>
        <end position="97"/>
    </location>
</feature>
<keyword evidence="12" id="KW-1185">Reference proteome</keyword>
<name>A0ABT0Z5M6_9FLAO</name>
<dbReference type="Gene3D" id="1.10.150.870">
    <property type="match status" value="1"/>
</dbReference>
<dbReference type="EC" id="2.7.7.7" evidence="1"/>
<reference evidence="11" key="1">
    <citation type="submission" date="2022-06" db="EMBL/GenBank/DDBJ databases">
        <title>Gramella sediminis sp. nov., isolated from deep-sea sediment of the Indian Ocean.</title>
        <authorList>
            <person name="Yang L."/>
        </authorList>
    </citation>
    <scope>NUCLEOTIDE SEQUENCE</scope>
    <source>
        <strain evidence="11">HMD3159</strain>
    </source>
</reference>
<evidence type="ECO:0000256" key="6">
    <source>
        <dbReference type="ARBA" id="ARBA00049244"/>
    </source>
</evidence>
<feature type="domain" description="DNA polymerase helix-hairpin-helix motif" evidence="9">
    <location>
        <begin position="738"/>
        <end position="819"/>
    </location>
</feature>
<dbReference type="Gene3D" id="3.20.20.140">
    <property type="entry name" value="Metal-dependent hydrolases"/>
    <property type="match status" value="2"/>
</dbReference>
<dbReference type="RefSeq" id="WP_252115733.1">
    <property type="nucleotide sequence ID" value="NZ_JAMSCK010000008.1"/>
</dbReference>
<evidence type="ECO:0000259" key="7">
    <source>
        <dbReference type="Pfam" id="PF02811"/>
    </source>
</evidence>
<evidence type="ECO:0000256" key="4">
    <source>
        <dbReference type="ARBA" id="ARBA00022705"/>
    </source>
</evidence>
<dbReference type="Pfam" id="PF07733">
    <property type="entry name" value="DNA_pol3_alpha"/>
    <property type="match status" value="1"/>
</dbReference>
<evidence type="ECO:0000259" key="9">
    <source>
        <dbReference type="Pfam" id="PF14579"/>
    </source>
</evidence>
<comment type="catalytic activity">
    <reaction evidence="6">
        <text>DNA(n) + a 2'-deoxyribonucleoside 5'-triphosphate = DNA(n+1) + diphosphate</text>
        <dbReference type="Rhea" id="RHEA:22508"/>
        <dbReference type="Rhea" id="RHEA-COMP:17339"/>
        <dbReference type="Rhea" id="RHEA-COMP:17340"/>
        <dbReference type="ChEBI" id="CHEBI:33019"/>
        <dbReference type="ChEBI" id="CHEBI:61560"/>
        <dbReference type="ChEBI" id="CHEBI:173112"/>
        <dbReference type="EC" id="2.7.7.7"/>
    </reaction>
</comment>
<dbReference type="InterPro" id="IPR004805">
    <property type="entry name" value="DnaE2/DnaE/PolC"/>
</dbReference>
<sequence length="996" mass="115454">MIYLNCHTWYSLRYGTFSLERLCELAEKNKVECLAVTDINNTSACLSFLKMTQEKESKFKPLVGIDFRSGADQKYVGIAKNEDGFRQLNEHLSKHIHVQKKFEPDAPALPDCIIIYPFEKVATQNRIDFKENEFIGVSIENLRKLKFSNYKNLKDKLVLLQTVSFETKRDYNAHRLLRAIDNNELLSRLPKTEQGSFSHRFIPTETILKELEDFSHILENTKEILSQCRVEFEFGREQNRNLKIYGNSGAEDIRRLRELCDKNLSRRYPEADQEVKDRLEKELASIIKLKFVSYFLINYDIVSYARSMNYPFVGRGSGANSIVAYIIGITNVDPIELDLYFERFINENRASPPDFDIDFSWRDREDITRYIFERYQNTALMGTYVTFKRKAVARELGKVFGLPKENIDKLSDGYFNYRELDHLEKLVLRYSKLIEGFPNYLSVHSGGILILNDSVYNYCGTFLPPKGFETVQIDMNISEDVGIHKFDILAQRGLSKITDAIELIKKNQPEAELKDIENYKAFTQDPNINELLKKGDCMGVFYVESPAMRGLLTKLRTDNYMNLVAASSVIRPGVSSAGMKEEFIKRHRDPERRKQAHPVMAEIMKETYGVMVYQEDVMKVAHIFAGLNFEDADVLRRGMSGKKVAKADLERVEQTYYNNCQEKGYSPELTAEIWEQISSFAGYAFPKGHSASYAVESYQSLYLKRYFPLEFMVAALNNGGGFYNIQTYIQEIRRWGGKIHAPCINKSDHPNVIYGRDVYLGFGYIKDLEDKVIQQILENRQFFGEFGSFEDFLDRVSISIEQLSILLKINAFRFTGFDKYHLLWKAHFKLSKNTSRINQPLLFKPKYRDFELPQFEISRLVEAYDQFELLGFPLCSQFELLKYPMKECVKAKDLGKYVGREIEIYGNLITTRTAGTVNNKIMRFGTFYDKEGDIFDTVQFPDTSEKYPIRGKGIYFCRGTVASSFDYVSIRISSIVRQETAQDPRLVDNSFKVKIA</sequence>
<dbReference type="Proteomes" id="UP001155077">
    <property type="component" value="Unassembled WGS sequence"/>
</dbReference>
<proteinExistence type="predicted"/>
<accession>A0ABT0Z5M6</accession>
<dbReference type="PANTHER" id="PTHR32294">
    <property type="entry name" value="DNA POLYMERASE III SUBUNIT ALPHA"/>
    <property type="match status" value="1"/>
</dbReference>
<dbReference type="InterPro" id="IPR029460">
    <property type="entry name" value="DNAPol_HHH"/>
</dbReference>
<evidence type="ECO:0000259" key="10">
    <source>
        <dbReference type="Pfam" id="PF17657"/>
    </source>
</evidence>
<protein>
    <recommendedName>
        <fullName evidence="1">DNA-directed DNA polymerase</fullName>
        <ecNumber evidence="1">2.7.7.7</ecNumber>
    </recommendedName>
</protein>
<keyword evidence="3 11" id="KW-0548">Nucleotidyltransferase</keyword>
<evidence type="ECO:0000256" key="2">
    <source>
        <dbReference type="ARBA" id="ARBA00022679"/>
    </source>
</evidence>
<dbReference type="GO" id="GO:0003887">
    <property type="term" value="F:DNA-directed DNA polymerase activity"/>
    <property type="evidence" value="ECO:0007669"/>
    <property type="project" value="UniProtKB-EC"/>
</dbReference>
<dbReference type="InterPro" id="IPR016195">
    <property type="entry name" value="Pol/histidinol_Pase-like"/>
</dbReference>
<dbReference type="NCBIfam" id="TIGR00594">
    <property type="entry name" value="polc"/>
    <property type="match status" value="1"/>
</dbReference>
<dbReference type="InterPro" id="IPR004013">
    <property type="entry name" value="PHP_dom"/>
</dbReference>
<dbReference type="InterPro" id="IPR040982">
    <property type="entry name" value="DNA_pol3_finger"/>
</dbReference>
<evidence type="ECO:0000256" key="5">
    <source>
        <dbReference type="ARBA" id="ARBA00022932"/>
    </source>
</evidence>
<keyword evidence="5" id="KW-0239">DNA-directed DNA polymerase</keyword>
<evidence type="ECO:0000259" key="8">
    <source>
        <dbReference type="Pfam" id="PF07733"/>
    </source>
</evidence>
<dbReference type="InterPro" id="IPR011708">
    <property type="entry name" value="DNA_pol3_alpha_NTPase_dom"/>
</dbReference>
<feature type="domain" description="DNA polymerase III alpha subunit finger" evidence="10">
    <location>
        <begin position="494"/>
        <end position="663"/>
    </location>
</feature>
<gene>
    <name evidence="11" type="primary">dnaE</name>
    <name evidence="11" type="ORF">NE848_16640</name>
</gene>
<dbReference type="Pfam" id="PF02811">
    <property type="entry name" value="PHP"/>
    <property type="match status" value="1"/>
</dbReference>
<comment type="caution">
    <text evidence="11">The sequence shown here is derived from an EMBL/GenBank/DDBJ whole genome shotgun (WGS) entry which is preliminary data.</text>
</comment>
<dbReference type="Pfam" id="PF17657">
    <property type="entry name" value="DNA_pol3_finger"/>
    <property type="match status" value="1"/>
</dbReference>
<evidence type="ECO:0000256" key="3">
    <source>
        <dbReference type="ARBA" id="ARBA00022695"/>
    </source>
</evidence>
<evidence type="ECO:0000313" key="12">
    <source>
        <dbReference type="Proteomes" id="UP001155077"/>
    </source>
</evidence>
<evidence type="ECO:0000256" key="1">
    <source>
        <dbReference type="ARBA" id="ARBA00012417"/>
    </source>
</evidence>
<feature type="domain" description="Bacterial DNA polymerase III alpha subunit NTPase" evidence="8">
    <location>
        <begin position="255"/>
        <end position="490"/>
    </location>
</feature>
<keyword evidence="4" id="KW-0235">DNA replication</keyword>
<organism evidence="11 12">
    <name type="scientific">Gramella jeungdoensis</name>
    <dbReference type="NCBI Taxonomy" id="708091"/>
    <lineage>
        <taxon>Bacteria</taxon>
        <taxon>Pseudomonadati</taxon>
        <taxon>Bacteroidota</taxon>
        <taxon>Flavobacteriia</taxon>
        <taxon>Flavobacteriales</taxon>
        <taxon>Flavobacteriaceae</taxon>
        <taxon>Christiangramia</taxon>
    </lineage>
</organism>
<evidence type="ECO:0000313" key="11">
    <source>
        <dbReference type="EMBL" id="MCM8571028.1"/>
    </source>
</evidence>
<keyword evidence="2 11" id="KW-0808">Transferase</keyword>
<dbReference type="EMBL" id="JAMSCK010000008">
    <property type="protein sequence ID" value="MCM8571028.1"/>
    <property type="molecule type" value="Genomic_DNA"/>
</dbReference>
<dbReference type="Pfam" id="PF14579">
    <property type="entry name" value="HHH_6"/>
    <property type="match status" value="1"/>
</dbReference>